<accession>A0A1E3NY02</accession>
<feature type="transmembrane region" description="Helical" evidence="8">
    <location>
        <begin position="401"/>
        <end position="422"/>
    </location>
</feature>
<comment type="subcellular location">
    <subcellularLocation>
        <location evidence="1">Membrane</location>
        <topology evidence="1">Multi-pass membrane protein</topology>
    </subcellularLocation>
</comment>
<dbReference type="Proteomes" id="UP000094112">
    <property type="component" value="Unassembled WGS sequence"/>
</dbReference>
<evidence type="ECO:0000256" key="7">
    <source>
        <dbReference type="SAM" id="MobiDB-lite"/>
    </source>
</evidence>
<evidence type="ECO:0000256" key="1">
    <source>
        <dbReference type="ARBA" id="ARBA00004141"/>
    </source>
</evidence>
<evidence type="ECO:0000256" key="5">
    <source>
        <dbReference type="ARBA" id="ARBA00023136"/>
    </source>
</evidence>
<feature type="transmembrane region" description="Helical" evidence="8">
    <location>
        <begin position="112"/>
        <end position="130"/>
    </location>
</feature>
<evidence type="ECO:0000256" key="3">
    <source>
        <dbReference type="ARBA" id="ARBA00022692"/>
    </source>
</evidence>
<evidence type="ECO:0000256" key="8">
    <source>
        <dbReference type="SAM" id="Phobius"/>
    </source>
</evidence>
<evidence type="ECO:0000313" key="10">
    <source>
        <dbReference type="Proteomes" id="UP000094112"/>
    </source>
</evidence>
<reference evidence="9 10" key="1">
    <citation type="journal article" date="2016" name="Proc. Natl. Acad. Sci. U.S.A.">
        <title>Comparative genomics of biotechnologically important yeasts.</title>
        <authorList>
            <person name="Riley R."/>
            <person name="Haridas S."/>
            <person name="Wolfe K.H."/>
            <person name="Lopes M.R."/>
            <person name="Hittinger C.T."/>
            <person name="Goeker M."/>
            <person name="Salamov A.A."/>
            <person name="Wisecaver J.H."/>
            <person name="Long T.M."/>
            <person name="Calvey C.H."/>
            <person name="Aerts A.L."/>
            <person name="Barry K.W."/>
            <person name="Choi C."/>
            <person name="Clum A."/>
            <person name="Coughlan A.Y."/>
            <person name="Deshpande S."/>
            <person name="Douglass A.P."/>
            <person name="Hanson S.J."/>
            <person name="Klenk H.-P."/>
            <person name="LaButti K.M."/>
            <person name="Lapidus A."/>
            <person name="Lindquist E.A."/>
            <person name="Lipzen A.M."/>
            <person name="Meier-Kolthoff J.P."/>
            <person name="Ohm R.A."/>
            <person name="Otillar R.P."/>
            <person name="Pangilinan J.L."/>
            <person name="Peng Y."/>
            <person name="Rokas A."/>
            <person name="Rosa C.A."/>
            <person name="Scheuner C."/>
            <person name="Sibirny A.A."/>
            <person name="Slot J.C."/>
            <person name="Stielow J.B."/>
            <person name="Sun H."/>
            <person name="Kurtzman C.P."/>
            <person name="Blackwell M."/>
            <person name="Grigoriev I.V."/>
            <person name="Jeffries T.W."/>
        </authorList>
    </citation>
    <scope>NUCLEOTIDE SEQUENCE [LARGE SCALE GENOMIC DNA]</scope>
    <source>
        <strain evidence="10">ATCC 58044 / CBS 1984 / NCYC 433 / NRRL Y-366-8</strain>
    </source>
</reference>
<dbReference type="Pfam" id="PF07690">
    <property type="entry name" value="MFS_1"/>
    <property type="match status" value="1"/>
</dbReference>
<feature type="region of interest" description="Disordered" evidence="7">
    <location>
        <begin position="1"/>
        <end position="28"/>
    </location>
</feature>
<feature type="non-terminal residue" evidence="9">
    <location>
        <position position="441"/>
    </location>
</feature>
<dbReference type="AlphaFoldDB" id="A0A1E3NY02"/>
<protein>
    <recommendedName>
        <fullName evidence="11">Major facilitator superfamily (MFS) profile domain-containing protein</fullName>
    </recommendedName>
</protein>
<gene>
    <name evidence="9" type="ORF">WICANDRAFT_95424</name>
</gene>
<dbReference type="FunFam" id="1.20.1250.20:FF:000064">
    <property type="entry name" value="MFS allantoate transporter"/>
    <property type="match status" value="1"/>
</dbReference>
<keyword evidence="2" id="KW-0813">Transport</keyword>
<proteinExistence type="inferred from homology"/>
<feature type="transmembrane region" description="Helical" evidence="8">
    <location>
        <begin position="298"/>
        <end position="316"/>
    </location>
</feature>
<dbReference type="EMBL" id="KV454212">
    <property type="protein sequence ID" value="ODQ58089.1"/>
    <property type="molecule type" value="Genomic_DNA"/>
</dbReference>
<dbReference type="PANTHER" id="PTHR43791">
    <property type="entry name" value="PERMEASE-RELATED"/>
    <property type="match status" value="1"/>
</dbReference>
<dbReference type="RefSeq" id="XP_019037296.1">
    <property type="nucleotide sequence ID" value="XM_019186493.1"/>
</dbReference>
<evidence type="ECO:0000256" key="6">
    <source>
        <dbReference type="ARBA" id="ARBA00037968"/>
    </source>
</evidence>
<dbReference type="PANTHER" id="PTHR43791:SF1">
    <property type="entry name" value="ALLANTOATE PERMEASE"/>
    <property type="match status" value="1"/>
</dbReference>
<feature type="compositionally biased region" description="Polar residues" evidence="7">
    <location>
        <begin position="18"/>
        <end position="27"/>
    </location>
</feature>
<dbReference type="InterPro" id="IPR036259">
    <property type="entry name" value="MFS_trans_sf"/>
</dbReference>
<evidence type="ECO:0008006" key="11">
    <source>
        <dbReference type="Google" id="ProtNLM"/>
    </source>
</evidence>
<dbReference type="OrthoDB" id="6730379at2759"/>
<keyword evidence="4 8" id="KW-1133">Transmembrane helix</keyword>
<comment type="similarity">
    <text evidence="6">Belongs to the major facilitator superfamily. Allantoate permease family.</text>
</comment>
<feature type="transmembrane region" description="Helical" evidence="8">
    <location>
        <begin position="370"/>
        <end position="389"/>
    </location>
</feature>
<dbReference type="InterPro" id="IPR011701">
    <property type="entry name" value="MFS"/>
</dbReference>
<evidence type="ECO:0000256" key="2">
    <source>
        <dbReference type="ARBA" id="ARBA00022448"/>
    </source>
</evidence>
<sequence>MADKDSKSIEVKDGVVATDSNGNSNGEVTEFNDLPVNAKVAKEVDRGFAMAQETEGIELDPIKEKALVKKIDWYILSTMCALMSCQLMGKSSNSYASIMGLREDLNMTAKEYSWVGSSFYLGYLFFEYPAGLLLQRFPMSKVLGVAIVLWGVVLCCHGACNSSVTFLLCRTLLGIMQSFMDPAYMTMTAQWYRKEEQYIRCAYWLGLQGFGTMLGSGIAYGFYTHQDSISIRPWTGLYIVVGLITVVFGIISFIHVPDIPTKAWFLNEEEKSYVVERIRQNRTGFGNPKFKVSQVKEALLDPCIYLFFLYMFGYGYTNGALGNYGSIIVKDYLGFSTGQSLLLNMVGSGQDIIFPLFWAYVNKYLIKSRLIVAFIINAIVWSGLFMLAFSENRGAKAYGYFMNYWLTASWATLSSIVQTNVAGHTKKSVANSLFLVGFSVG</sequence>
<organism evidence="9 10">
    <name type="scientific">Wickerhamomyces anomalus (strain ATCC 58044 / CBS 1984 / NCYC 433 / NRRL Y-366-8)</name>
    <name type="common">Yeast</name>
    <name type="synonym">Hansenula anomala</name>
    <dbReference type="NCBI Taxonomy" id="683960"/>
    <lineage>
        <taxon>Eukaryota</taxon>
        <taxon>Fungi</taxon>
        <taxon>Dikarya</taxon>
        <taxon>Ascomycota</taxon>
        <taxon>Saccharomycotina</taxon>
        <taxon>Saccharomycetes</taxon>
        <taxon>Phaffomycetales</taxon>
        <taxon>Wickerhamomycetaceae</taxon>
        <taxon>Wickerhamomyces</taxon>
    </lineage>
</organism>
<feature type="transmembrane region" description="Helical" evidence="8">
    <location>
        <begin position="235"/>
        <end position="256"/>
    </location>
</feature>
<dbReference type="STRING" id="683960.A0A1E3NY02"/>
<keyword evidence="3 8" id="KW-0812">Transmembrane</keyword>
<name>A0A1E3NY02_WICAA</name>
<feature type="transmembrane region" description="Helical" evidence="8">
    <location>
        <begin position="341"/>
        <end position="361"/>
    </location>
</feature>
<keyword evidence="10" id="KW-1185">Reference proteome</keyword>
<feature type="transmembrane region" description="Helical" evidence="8">
    <location>
        <begin position="204"/>
        <end position="223"/>
    </location>
</feature>
<dbReference type="Gene3D" id="1.20.1250.20">
    <property type="entry name" value="MFS general substrate transporter like domains"/>
    <property type="match status" value="1"/>
</dbReference>
<dbReference type="GO" id="GO:0016020">
    <property type="term" value="C:membrane"/>
    <property type="evidence" value="ECO:0007669"/>
    <property type="project" value="UniProtKB-SubCell"/>
</dbReference>
<keyword evidence="5 8" id="KW-0472">Membrane</keyword>
<dbReference type="GO" id="GO:0022857">
    <property type="term" value="F:transmembrane transporter activity"/>
    <property type="evidence" value="ECO:0007669"/>
    <property type="project" value="InterPro"/>
</dbReference>
<evidence type="ECO:0000256" key="4">
    <source>
        <dbReference type="ARBA" id="ARBA00022989"/>
    </source>
</evidence>
<dbReference type="SUPFAM" id="SSF103473">
    <property type="entry name" value="MFS general substrate transporter"/>
    <property type="match status" value="1"/>
</dbReference>
<evidence type="ECO:0000313" key="9">
    <source>
        <dbReference type="EMBL" id="ODQ58089.1"/>
    </source>
</evidence>
<dbReference type="GeneID" id="30203739"/>
<feature type="transmembrane region" description="Helical" evidence="8">
    <location>
        <begin position="142"/>
        <end position="168"/>
    </location>
</feature>
<feature type="compositionally biased region" description="Basic and acidic residues" evidence="7">
    <location>
        <begin position="1"/>
        <end position="13"/>
    </location>
</feature>